<reference evidence="2" key="1">
    <citation type="submission" date="2016-10" db="EMBL/GenBank/DDBJ databases">
        <authorList>
            <person name="Varghese N."/>
            <person name="Submissions S."/>
        </authorList>
    </citation>
    <scope>NUCLEOTIDE SEQUENCE [LARGE SCALE GENOMIC DNA]</scope>
    <source>
        <strain evidence="2">CGMCC 1.8911</strain>
    </source>
</reference>
<dbReference type="AlphaFoldDB" id="A0A1G9BU13"/>
<evidence type="ECO:0000313" key="1">
    <source>
        <dbReference type="EMBL" id="SDK42958.1"/>
    </source>
</evidence>
<proteinExistence type="predicted"/>
<dbReference type="EMBL" id="FNFI01000008">
    <property type="protein sequence ID" value="SDK42958.1"/>
    <property type="molecule type" value="Genomic_DNA"/>
</dbReference>
<dbReference type="Proteomes" id="UP000242700">
    <property type="component" value="Unassembled WGS sequence"/>
</dbReference>
<gene>
    <name evidence="1" type="ORF">SAMN05216187_108112</name>
</gene>
<dbReference type="STRING" id="586411.SAMN05216187_108112"/>
<sequence>MNDRDEGLLKVLEHIIKEVKNNKNISVKSSRVSVSDYLNIKQTNYHISITLQEDEV</sequence>
<dbReference type="RefSeq" id="WP_176760639.1">
    <property type="nucleotide sequence ID" value="NZ_FNFI01000008.1"/>
</dbReference>
<accession>A0A1G9BU13</accession>
<protein>
    <submittedName>
        <fullName evidence="1">Uncharacterized protein</fullName>
    </submittedName>
</protein>
<organism evidence="1 2">
    <name type="scientific">Jeotgalicoccus aerolatus</name>
    <dbReference type="NCBI Taxonomy" id="709510"/>
    <lineage>
        <taxon>Bacteria</taxon>
        <taxon>Bacillati</taxon>
        <taxon>Bacillota</taxon>
        <taxon>Bacilli</taxon>
        <taxon>Bacillales</taxon>
        <taxon>Staphylococcaceae</taxon>
        <taxon>Jeotgalicoccus</taxon>
    </lineage>
</organism>
<name>A0A1G9BU13_9STAP</name>
<evidence type="ECO:0000313" key="2">
    <source>
        <dbReference type="Proteomes" id="UP000242700"/>
    </source>
</evidence>